<evidence type="ECO:0000256" key="5">
    <source>
        <dbReference type="HAMAP-Rule" id="MF_01107"/>
    </source>
</evidence>
<dbReference type="GO" id="GO:0005737">
    <property type="term" value="C:cytoplasm"/>
    <property type="evidence" value="ECO:0007669"/>
    <property type="project" value="UniProtKB-SubCell"/>
</dbReference>
<comment type="catalytic activity">
    <reaction evidence="5">
        <text>N(2)-acetyl-L-ornithine + 2-oxoglutarate = N-acetyl-L-glutamate 5-semialdehyde + L-glutamate</text>
        <dbReference type="Rhea" id="RHEA:18049"/>
        <dbReference type="ChEBI" id="CHEBI:16810"/>
        <dbReference type="ChEBI" id="CHEBI:29123"/>
        <dbReference type="ChEBI" id="CHEBI:29985"/>
        <dbReference type="ChEBI" id="CHEBI:57805"/>
        <dbReference type="EC" id="2.6.1.11"/>
    </reaction>
</comment>
<accession>A0A4P7NYE4</accession>
<dbReference type="InterPro" id="IPR050103">
    <property type="entry name" value="Class-III_PLP-dep_AT"/>
</dbReference>
<dbReference type="SUPFAM" id="SSF53383">
    <property type="entry name" value="PLP-dependent transferases"/>
    <property type="match status" value="1"/>
</dbReference>
<dbReference type="OrthoDB" id="9801052at2"/>
<dbReference type="InterPro" id="IPR015421">
    <property type="entry name" value="PyrdxlP-dep_Trfase_major"/>
</dbReference>
<dbReference type="InterPro" id="IPR049704">
    <property type="entry name" value="Aminotrans_3_PPA_site"/>
</dbReference>
<organism evidence="6 7">
    <name type="scientific">Hydrogenovibrio crunogenus</name>
    <dbReference type="NCBI Taxonomy" id="39765"/>
    <lineage>
        <taxon>Bacteria</taxon>
        <taxon>Pseudomonadati</taxon>
        <taxon>Pseudomonadota</taxon>
        <taxon>Gammaproteobacteria</taxon>
        <taxon>Thiotrichales</taxon>
        <taxon>Piscirickettsiaceae</taxon>
        <taxon>Hydrogenovibrio</taxon>
    </lineage>
</organism>
<feature type="modified residue" description="N6-(pyridoxal phosphate)lysine" evidence="5">
    <location>
        <position position="245"/>
    </location>
</feature>
<feature type="binding site" evidence="5">
    <location>
        <position position="130"/>
    </location>
    <ligand>
        <name>pyridoxal 5'-phosphate</name>
        <dbReference type="ChEBI" id="CHEBI:597326"/>
    </ligand>
</feature>
<dbReference type="PIRSF" id="PIRSF000521">
    <property type="entry name" value="Transaminase_4ab_Lys_Orn"/>
    <property type="match status" value="1"/>
</dbReference>
<comment type="miscellaneous">
    <text evidence="5">May also have succinyldiaminopimelate aminotransferase activity, thus carrying out the corresponding step in lysine biosynthesis.</text>
</comment>
<reference evidence="6 7" key="1">
    <citation type="submission" date="2018-08" db="EMBL/GenBank/DDBJ databases">
        <title>Horizontal acquisition of hydrogen conversion ability and other habitat adaptations in Hydrogenovibrio crunogenus strains.</title>
        <authorList>
            <person name="Gonnella G."/>
            <person name="Adam N."/>
            <person name="Perner M."/>
        </authorList>
    </citation>
    <scope>NUCLEOTIDE SEQUENCE [LARGE SCALE GENOMIC DNA]</scope>
    <source>
        <strain evidence="6 7">SP-41</strain>
    </source>
</reference>
<evidence type="ECO:0000313" key="7">
    <source>
        <dbReference type="Proteomes" id="UP000296201"/>
    </source>
</evidence>
<dbReference type="AlphaFoldDB" id="A0A4P7NYE4"/>
<dbReference type="GO" id="GO:0003992">
    <property type="term" value="F:N2-acetyl-L-ornithine:2-oxoglutarate 5-aminotransferase activity"/>
    <property type="evidence" value="ECO:0007669"/>
    <property type="project" value="UniProtKB-UniRule"/>
</dbReference>
<comment type="similarity">
    <text evidence="5">Belongs to the class-III pyridoxal-phosphate-dependent aminotransferase family. ArgD subfamily.</text>
</comment>
<dbReference type="PANTHER" id="PTHR11986:SF79">
    <property type="entry name" value="ACETYLORNITHINE AMINOTRANSFERASE, MITOCHONDRIAL"/>
    <property type="match status" value="1"/>
</dbReference>
<dbReference type="Pfam" id="PF00202">
    <property type="entry name" value="Aminotran_3"/>
    <property type="match status" value="1"/>
</dbReference>
<keyword evidence="3 5" id="KW-0808">Transferase</keyword>
<feature type="binding site" evidence="5">
    <location>
        <position position="273"/>
    </location>
    <ligand>
        <name>N(2)-acetyl-L-ornithine</name>
        <dbReference type="ChEBI" id="CHEBI:57805"/>
    </ligand>
</feature>
<dbReference type="UniPathway" id="UPA00068">
    <property type="reaction ID" value="UER00109"/>
</dbReference>
<keyword evidence="5" id="KW-0963">Cytoplasm</keyword>
<evidence type="ECO:0000313" key="6">
    <source>
        <dbReference type="EMBL" id="QBZ82535.1"/>
    </source>
</evidence>
<dbReference type="Gene3D" id="3.90.1150.10">
    <property type="entry name" value="Aspartate Aminotransferase, domain 1"/>
    <property type="match status" value="1"/>
</dbReference>
<dbReference type="EC" id="2.6.1.11" evidence="5"/>
<dbReference type="PROSITE" id="PS00600">
    <property type="entry name" value="AA_TRANSFER_CLASS_3"/>
    <property type="match status" value="1"/>
</dbReference>
<feature type="binding site" evidence="5">
    <location>
        <position position="274"/>
    </location>
    <ligand>
        <name>pyridoxal 5'-phosphate</name>
        <dbReference type="ChEBI" id="CHEBI:597326"/>
    </ligand>
</feature>
<keyword evidence="4 5" id="KW-0663">Pyridoxal phosphate</keyword>
<comment type="pathway">
    <text evidence="5">Amino-acid biosynthesis; L-arginine biosynthesis; N(2)-acetyl-L-ornithine from L-glutamate: step 4/4.</text>
</comment>
<dbReference type="RefSeq" id="WP_135795239.1">
    <property type="nucleotide sequence ID" value="NZ_CP032096.1"/>
</dbReference>
<feature type="binding site" evidence="5">
    <location>
        <begin position="216"/>
        <end position="219"/>
    </location>
    <ligand>
        <name>pyridoxal 5'-phosphate</name>
        <dbReference type="ChEBI" id="CHEBI:597326"/>
    </ligand>
</feature>
<proteinExistence type="inferred from homology"/>
<evidence type="ECO:0000256" key="4">
    <source>
        <dbReference type="ARBA" id="ARBA00022898"/>
    </source>
</evidence>
<dbReference type="CDD" id="cd00610">
    <property type="entry name" value="OAT_like"/>
    <property type="match status" value="1"/>
</dbReference>
<comment type="subcellular location">
    <subcellularLocation>
        <location evidence="5">Cytoplasm</location>
    </subcellularLocation>
</comment>
<feature type="binding site" evidence="5">
    <location>
        <begin position="98"/>
        <end position="99"/>
    </location>
    <ligand>
        <name>pyridoxal 5'-phosphate</name>
        <dbReference type="ChEBI" id="CHEBI:597326"/>
    </ligand>
</feature>
<dbReference type="GO" id="GO:0006526">
    <property type="term" value="P:L-arginine biosynthetic process"/>
    <property type="evidence" value="ECO:0007669"/>
    <property type="project" value="UniProtKB-UniRule"/>
</dbReference>
<dbReference type="NCBIfam" id="TIGR00707">
    <property type="entry name" value="argD"/>
    <property type="match status" value="1"/>
</dbReference>
<feature type="binding site" evidence="5">
    <location>
        <position position="133"/>
    </location>
    <ligand>
        <name>N(2)-acetyl-L-ornithine</name>
        <dbReference type="ChEBI" id="CHEBI:57805"/>
    </ligand>
</feature>
<dbReference type="InterPro" id="IPR015422">
    <property type="entry name" value="PyrdxlP-dep_Trfase_small"/>
</dbReference>
<evidence type="ECO:0000256" key="3">
    <source>
        <dbReference type="ARBA" id="ARBA00022679"/>
    </source>
</evidence>
<keyword evidence="7" id="KW-1185">Reference proteome</keyword>
<dbReference type="FunFam" id="3.40.640.10:FF:000004">
    <property type="entry name" value="Acetylornithine aminotransferase"/>
    <property type="match status" value="1"/>
</dbReference>
<dbReference type="InterPro" id="IPR015424">
    <property type="entry name" value="PyrdxlP-dep_Trfase"/>
</dbReference>
<dbReference type="NCBIfam" id="NF002325">
    <property type="entry name" value="PRK01278.1"/>
    <property type="match status" value="1"/>
</dbReference>
<evidence type="ECO:0000256" key="2">
    <source>
        <dbReference type="ARBA" id="ARBA00022605"/>
    </source>
</evidence>
<keyword evidence="1 5" id="KW-0032">Aminotransferase</keyword>
<dbReference type="PANTHER" id="PTHR11986">
    <property type="entry name" value="AMINOTRANSFERASE CLASS III"/>
    <property type="match status" value="1"/>
</dbReference>
<keyword evidence="2 5" id="KW-0028">Amino-acid biosynthesis</keyword>
<comment type="cofactor">
    <cofactor evidence="5">
        <name>pyridoxal 5'-phosphate</name>
        <dbReference type="ChEBI" id="CHEBI:597326"/>
    </cofactor>
    <text evidence="5">Binds 1 pyridoxal phosphate per subunit.</text>
</comment>
<dbReference type="GO" id="GO:0030170">
    <property type="term" value="F:pyridoxal phosphate binding"/>
    <property type="evidence" value="ECO:0007669"/>
    <property type="project" value="InterPro"/>
</dbReference>
<comment type="subunit">
    <text evidence="5">Homodimer.</text>
</comment>
<evidence type="ECO:0000256" key="1">
    <source>
        <dbReference type="ARBA" id="ARBA00022576"/>
    </source>
</evidence>
<name>A0A4P7NYE4_9GAMM</name>
<keyword evidence="5" id="KW-0055">Arginine biosynthesis</keyword>
<gene>
    <name evidence="5 6" type="primary">argD</name>
    <name evidence="6" type="ORF">GHNINEIG_00566</name>
</gene>
<protein>
    <recommendedName>
        <fullName evidence="5">Acetylornithine aminotransferase</fullName>
        <shortName evidence="5">ACOAT</shortName>
        <ecNumber evidence="5">2.6.1.11</ecNumber>
    </recommendedName>
</protein>
<dbReference type="InterPro" id="IPR005814">
    <property type="entry name" value="Aminotrans_3"/>
</dbReference>
<dbReference type="HAMAP" id="MF_01107">
    <property type="entry name" value="ArgD_aminotrans_3"/>
    <property type="match status" value="1"/>
</dbReference>
<dbReference type="GO" id="GO:0042802">
    <property type="term" value="F:identical protein binding"/>
    <property type="evidence" value="ECO:0007669"/>
    <property type="project" value="TreeGrafter"/>
</dbReference>
<dbReference type="InterPro" id="IPR004636">
    <property type="entry name" value="AcOrn/SuccOrn_fam"/>
</dbReference>
<dbReference type="Proteomes" id="UP000296201">
    <property type="component" value="Chromosome"/>
</dbReference>
<dbReference type="EMBL" id="CP032096">
    <property type="protein sequence ID" value="QBZ82535.1"/>
    <property type="molecule type" value="Genomic_DNA"/>
</dbReference>
<sequence length="394" mass="42920">MNSQDHLMNTYARLPVTFESGQGAMLYDTEGQGYLDAISGIAVCSLGHAHPEISRTICEQSQQLIHTSNLYGIEKQTQLADELIEISNLEKVFFCNSGAEANETAIKMARKFAHQQQIQSPKIIVMENSFHGRTLATLSATGNPKVQQGFEPLVEGFIRVPYNDVEAVQNLSTDSDIVAILVEPIQGEGGVNIPDRGYLKALRDICDQNNWLLMLDEIQTGIGRTGKWFAHQHEEILPDVMTLAKALGNGVPIGACLAGNKAADLLVPGNHGTTFGGNPLACATGLAVIKTLTFHNFIEHVDAKGALLVARLQEALEQNKAVVNVRGLGYMIGIELDRPCAELVQKALKKHLLINVTQGNTIRLLPTFVMSNDQTDQLISTLVELIDELTQTST</sequence>
<dbReference type="Gene3D" id="3.40.640.10">
    <property type="entry name" value="Type I PLP-dependent aspartate aminotransferase-like (Major domain)"/>
    <property type="match status" value="1"/>
</dbReference>